<dbReference type="OrthoDB" id="3322489at2"/>
<name>A0A7H1J3N2_9GAMM</name>
<evidence type="ECO:0000259" key="1">
    <source>
        <dbReference type="Pfam" id="PF13304"/>
    </source>
</evidence>
<dbReference type="InterPro" id="IPR014555">
    <property type="entry name" value="RecF-like"/>
</dbReference>
<dbReference type="InterPro" id="IPR003959">
    <property type="entry name" value="ATPase_AAA_core"/>
</dbReference>
<dbReference type="PANTHER" id="PTHR32182">
    <property type="entry name" value="DNA REPLICATION AND REPAIR PROTEIN RECF"/>
    <property type="match status" value="1"/>
</dbReference>
<dbReference type="InterPro" id="IPR027417">
    <property type="entry name" value="P-loop_NTPase"/>
</dbReference>
<feature type="domain" description="ATPase AAA-type core" evidence="1">
    <location>
        <begin position="23"/>
        <end position="310"/>
    </location>
</feature>
<organism evidence="2 3">
    <name type="scientific">Marinomonas arctica</name>
    <dbReference type="NCBI Taxonomy" id="383750"/>
    <lineage>
        <taxon>Bacteria</taxon>
        <taxon>Pseudomonadati</taxon>
        <taxon>Pseudomonadota</taxon>
        <taxon>Gammaproteobacteria</taxon>
        <taxon>Oceanospirillales</taxon>
        <taxon>Oceanospirillaceae</taxon>
        <taxon>Marinomonas</taxon>
    </lineage>
</organism>
<dbReference type="PIRSF" id="PIRSF029347">
    <property type="entry name" value="RecF"/>
    <property type="match status" value="1"/>
</dbReference>
<dbReference type="GO" id="GO:0016887">
    <property type="term" value="F:ATP hydrolysis activity"/>
    <property type="evidence" value="ECO:0007669"/>
    <property type="project" value="InterPro"/>
</dbReference>
<dbReference type="Proteomes" id="UP000516370">
    <property type="component" value="Chromosome"/>
</dbReference>
<dbReference type="CDD" id="cd00267">
    <property type="entry name" value="ABC_ATPase"/>
    <property type="match status" value="1"/>
</dbReference>
<dbReference type="PANTHER" id="PTHR32182:SF22">
    <property type="entry name" value="ATP-DEPENDENT ENDONUCLEASE, OLD FAMILY-RELATED"/>
    <property type="match status" value="1"/>
</dbReference>
<dbReference type="AlphaFoldDB" id="A0A7H1J3N2"/>
<keyword evidence="2" id="KW-0547">Nucleotide-binding</keyword>
<reference evidence="2 3" key="1">
    <citation type="submission" date="2020-09" db="EMBL/GenBank/DDBJ databases">
        <title>Complete genome sequence of an Arctic sea ice bacterium Marinomonas arctica BSI20414.</title>
        <authorList>
            <person name="Liao L."/>
            <person name="Chen B."/>
        </authorList>
    </citation>
    <scope>NUCLEOTIDE SEQUENCE [LARGE SCALE GENOMIC DNA]</scope>
    <source>
        <strain evidence="2 3">BSI20414</strain>
    </source>
</reference>
<dbReference type="Gene3D" id="3.40.50.300">
    <property type="entry name" value="P-loop containing nucleotide triphosphate hydrolases"/>
    <property type="match status" value="1"/>
</dbReference>
<keyword evidence="2" id="KW-0067">ATP-binding</keyword>
<accession>A0A7H1J3N2</accession>
<dbReference type="RefSeq" id="WP_111605518.1">
    <property type="nucleotide sequence ID" value="NZ_BMLJ01000001.1"/>
</dbReference>
<dbReference type="EMBL" id="CP061081">
    <property type="protein sequence ID" value="QNT05098.1"/>
    <property type="molecule type" value="Genomic_DNA"/>
</dbReference>
<sequence length="377" mass="42705">MIHKIVIDNFKSLVNFEITLAKFTCLVGLNGAGKSTVLQVIDFLSQLMVGDVDNWLERRHWISADLNSKLTKKSNIFFSVEFDIANEKVLWEGSFNRSSLSCTKESITDGHGKKILSVEDGYYTFDAKRHEIMFEYQGSFLSFFKGGQQNKILHDIKELMMNINSLELISPELLRSRARSSDGKLGLGGEKLSAYIDESGAVVKKHLATELKKIYKSLDEVKTKSLASGWKQLEVVEHYDQQKMTTTARHLNDGMLRLMAILVQLELGDAFLLFDEIENGINPELIEYLIDHLVNTSDQVLVTTHSPMILNFMEDHVAKNGVVYLYKNASGYTQSIRLFDIPSMSKKLQFMGPGEAFVDTDLTQLYDEIASMKERSS</sequence>
<proteinExistence type="predicted"/>
<dbReference type="GO" id="GO:0006302">
    <property type="term" value="P:double-strand break repair"/>
    <property type="evidence" value="ECO:0007669"/>
    <property type="project" value="TreeGrafter"/>
</dbReference>
<gene>
    <name evidence="2" type="ORF">IBG28_15575</name>
</gene>
<dbReference type="GO" id="GO:0000731">
    <property type="term" value="P:DNA synthesis involved in DNA repair"/>
    <property type="evidence" value="ECO:0007669"/>
    <property type="project" value="TreeGrafter"/>
</dbReference>
<dbReference type="SUPFAM" id="SSF52540">
    <property type="entry name" value="P-loop containing nucleoside triphosphate hydrolases"/>
    <property type="match status" value="1"/>
</dbReference>
<dbReference type="Pfam" id="PF13304">
    <property type="entry name" value="AAA_21"/>
    <property type="match status" value="1"/>
</dbReference>
<dbReference type="GO" id="GO:0005524">
    <property type="term" value="F:ATP binding"/>
    <property type="evidence" value="ECO:0007669"/>
    <property type="project" value="UniProtKB-KW"/>
</dbReference>
<evidence type="ECO:0000313" key="2">
    <source>
        <dbReference type="EMBL" id="QNT05098.1"/>
    </source>
</evidence>
<dbReference type="KEGG" id="mard:IBG28_15575"/>
<keyword evidence="3" id="KW-1185">Reference proteome</keyword>
<protein>
    <submittedName>
        <fullName evidence="2">ATP-binding protein</fullName>
    </submittedName>
</protein>
<evidence type="ECO:0000313" key="3">
    <source>
        <dbReference type="Proteomes" id="UP000516370"/>
    </source>
</evidence>